<dbReference type="AlphaFoldDB" id="A0A5C2SW89"/>
<reference evidence="1" key="1">
    <citation type="journal article" date="2018" name="Genome Biol. Evol.">
        <title>Genomics and development of Lentinus tigrinus, a white-rot wood-decaying mushroom with dimorphic fruiting bodies.</title>
        <authorList>
            <person name="Wu B."/>
            <person name="Xu Z."/>
            <person name="Knudson A."/>
            <person name="Carlson A."/>
            <person name="Chen N."/>
            <person name="Kovaka S."/>
            <person name="LaButti K."/>
            <person name="Lipzen A."/>
            <person name="Pennachio C."/>
            <person name="Riley R."/>
            <person name="Schakwitz W."/>
            <person name="Umezawa K."/>
            <person name="Ohm R.A."/>
            <person name="Grigoriev I.V."/>
            <person name="Nagy L.G."/>
            <person name="Gibbons J."/>
            <person name="Hibbett D."/>
        </authorList>
    </citation>
    <scope>NUCLEOTIDE SEQUENCE [LARGE SCALE GENOMIC DNA]</scope>
    <source>
        <strain evidence="1">ALCF2SS1-6</strain>
    </source>
</reference>
<evidence type="ECO:0000313" key="2">
    <source>
        <dbReference type="Proteomes" id="UP000313359"/>
    </source>
</evidence>
<gene>
    <name evidence="1" type="ORF">L227DRAFT_19633</name>
</gene>
<sequence>MALRRVLPRVTGRPGLAAWPVECLEARAWPEHQWHCSCQPCIEVQFTPKFLLDALPRSWFGVQSRSSVHLCPRIRLSLARIVLVNAFLLSHAQDPPFSCSRARNR</sequence>
<evidence type="ECO:0000313" key="1">
    <source>
        <dbReference type="EMBL" id="RPD67287.1"/>
    </source>
</evidence>
<dbReference type="EMBL" id="ML122250">
    <property type="protein sequence ID" value="RPD67287.1"/>
    <property type="molecule type" value="Genomic_DNA"/>
</dbReference>
<dbReference type="Proteomes" id="UP000313359">
    <property type="component" value="Unassembled WGS sequence"/>
</dbReference>
<organism evidence="1 2">
    <name type="scientific">Lentinus tigrinus ALCF2SS1-6</name>
    <dbReference type="NCBI Taxonomy" id="1328759"/>
    <lineage>
        <taxon>Eukaryota</taxon>
        <taxon>Fungi</taxon>
        <taxon>Dikarya</taxon>
        <taxon>Basidiomycota</taxon>
        <taxon>Agaricomycotina</taxon>
        <taxon>Agaricomycetes</taxon>
        <taxon>Polyporales</taxon>
        <taxon>Polyporaceae</taxon>
        <taxon>Lentinus</taxon>
    </lineage>
</organism>
<proteinExistence type="predicted"/>
<protein>
    <submittedName>
        <fullName evidence="1">Uncharacterized protein</fullName>
    </submittedName>
</protein>
<keyword evidence="2" id="KW-1185">Reference proteome</keyword>
<name>A0A5C2SW89_9APHY</name>
<accession>A0A5C2SW89</accession>